<dbReference type="EMBL" id="DF952379">
    <property type="protein sequence ID" value="GAN45166.1"/>
    <property type="molecule type" value="Genomic_DNA"/>
</dbReference>
<proteinExistence type="inferred from homology"/>
<protein>
    <submittedName>
        <fullName evidence="6">Aspartyl beta-hydroxylase</fullName>
    </submittedName>
    <submittedName>
        <fullName evidence="7">Aspartyl/asparaginyl beta-hydroxylase-like dioxygenase</fullName>
    </submittedName>
</protein>
<dbReference type="Gene3D" id="2.60.120.330">
    <property type="entry name" value="B-lactam Antibiotic, Isopenicillin N Synthase, Chain"/>
    <property type="match status" value="1"/>
</dbReference>
<dbReference type="InterPro" id="IPR051821">
    <property type="entry name" value="Asp/Asn_beta-hydroxylase"/>
</dbReference>
<organism evidence="7">
    <name type="scientific">Mizugakiibacter sediminis</name>
    <dbReference type="NCBI Taxonomy" id="1475481"/>
    <lineage>
        <taxon>Bacteria</taxon>
        <taxon>Pseudomonadati</taxon>
        <taxon>Pseudomonadota</taxon>
        <taxon>Gammaproteobacteria</taxon>
        <taxon>Lysobacterales</taxon>
        <taxon>Rhodanobacteraceae</taxon>
        <taxon>Mizugakiibacter</taxon>
    </lineage>
</organism>
<dbReference type="Pfam" id="PF13432">
    <property type="entry name" value="TPR_16"/>
    <property type="match status" value="2"/>
</dbReference>
<comment type="similarity">
    <text evidence="1">Belongs to the aspartyl/asparaginyl beta-hydroxylase family.</text>
</comment>
<dbReference type="OrthoDB" id="21665at2"/>
<evidence type="ECO:0000259" key="5">
    <source>
        <dbReference type="Pfam" id="PF05118"/>
    </source>
</evidence>
<dbReference type="InterPro" id="IPR011990">
    <property type="entry name" value="TPR-like_helical_dom_sf"/>
</dbReference>
<evidence type="ECO:0000313" key="6">
    <source>
        <dbReference type="EMBL" id="GAN45166.1"/>
    </source>
</evidence>
<dbReference type="Pfam" id="PF05118">
    <property type="entry name" value="Asp_Arg_Hydrox"/>
    <property type="match status" value="1"/>
</dbReference>
<dbReference type="SUPFAM" id="SSF51197">
    <property type="entry name" value="Clavaminate synthase-like"/>
    <property type="match status" value="1"/>
</dbReference>
<evidence type="ECO:0000313" key="8">
    <source>
        <dbReference type="Proteomes" id="UP000253740"/>
    </source>
</evidence>
<sequence length="444" mass="49658">MSQSPAAVATLADLLTRARSARDQGRPQEAAEAYARIADADPAHVEALTFLGMRALAEERAEQAIGYFRRVLAQQPEDALVLTHLGTALVAADRLAEAQQALQQAIALRSDLFIARLRLGHVLERLDDAHGALVQYFRAINEAQLQGRWLSDATTHPSMREAVKRAMLFVDAERFRLFDGAIAPLRERYGAGELARVERCLRIYLQLEEPAYADPRQRPKFLYFPGLPTQPYFPTALFPWIEGFETETAAIRDEMLAVLAADSGFEPFLTFRRPEDMSGYLAGSRGTPAWNAFFFYRHGRRYDENCRRCPHTAKVLDDLPLVRIRDHAPEICFSVLTAGSHILPHRGVTNTRVVVHLPLVVPGANQCALVAGGEAHYWREGRAMAFDDTFEHEAWNRSEATRVIVLMDAWNPYLTEAERAAVAELVAAIGDFNREAGLPDLLEA</sequence>
<dbReference type="AlphaFoldDB" id="A0A0K8QPK3"/>
<evidence type="ECO:0000256" key="1">
    <source>
        <dbReference type="ARBA" id="ARBA00007730"/>
    </source>
</evidence>
<feature type="domain" description="Aspartyl/asparaginy/proline hydroxylase" evidence="5">
    <location>
        <begin position="247"/>
        <end position="412"/>
    </location>
</feature>
<dbReference type="GO" id="GO:0016020">
    <property type="term" value="C:membrane"/>
    <property type="evidence" value="ECO:0007669"/>
    <property type="project" value="TreeGrafter"/>
</dbReference>
<dbReference type="STRING" id="1475481.GCA_000953855_01978"/>
<reference evidence="7" key="2">
    <citation type="submission" date="2015-08" db="EMBL/GenBank/DDBJ databases">
        <title>Complete DNA Sequence of Pseudomonas syringae pv. actinidiae, the Causal Agent of Kiwifruit Canker Disease.</title>
        <authorList>
            <person name="Rikkerink E.H.A."/>
            <person name="Fineran P.C."/>
        </authorList>
    </citation>
    <scope>NUCLEOTIDE SEQUENCE</scope>
    <source>
        <strain evidence="7">SkMP5</strain>
    </source>
</reference>
<dbReference type="InterPro" id="IPR019734">
    <property type="entry name" value="TPR_rpt"/>
</dbReference>
<dbReference type="SUPFAM" id="SSF48452">
    <property type="entry name" value="TPR-like"/>
    <property type="match status" value="1"/>
</dbReference>
<dbReference type="EMBL" id="DF970221">
    <property type="protein sequence ID" value="GAP66626.1"/>
    <property type="molecule type" value="Genomic_DNA"/>
</dbReference>
<keyword evidence="3" id="KW-0560">Oxidoreductase</keyword>
<dbReference type="InterPro" id="IPR007803">
    <property type="entry name" value="Asp/Arg/Pro-Hydrxlase"/>
</dbReference>
<dbReference type="InterPro" id="IPR027443">
    <property type="entry name" value="IPNS-like_sf"/>
</dbReference>
<dbReference type="HOGENOM" id="CLU_034033_1_0_6"/>
<dbReference type="Gene3D" id="1.25.40.10">
    <property type="entry name" value="Tetratricopeptide repeat domain"/>
    <property type="match status" value="2"/>
</dbReference>
<dbReference type="PANTHER" id="PTHR46332:SF5">
    <property type="entry name" value="ASPARTATE BETA-HYDROXYLASE DOMAIN CONTAINING 2"/>
    <property type="match status" value="1"/>
</dbReference>
<accession>A0A0K8QPK3</accession>
<dbReference type="Proteomes" id="UP000253740">
    <property type="component" value="Unassembled WGS sequence"/>
</dbReference>
<keyword evidence="2 7" id="KW-0223">Dioxygenase</keyword>
<evidence type="ECO:0000256" key="4">
    <source>
        <dbReference type="PROSITE-ProRule" id="PRU00339"/>
    </source>
</evidence>
<dbReference type="PANTHER" id="PTHR46332">
    <property type="entry name" value="ASPARTATE BETA-HYDROXYLASE DOMAIN-CONTAINING PROTEIN 2"/>
    <property type="match status" value="1"/>
</dbReference>
<keyword evidence="4" id="KW-0802">TPR repeat</keyword>
<gene>
    <name evidence="6" type="ORF">MBSD_1706</name>
    <name evidence="7" type="ORF">MBSD_n1937</name>
</gene>
<name>A0A0K8QPK3_9GAMM</name>
<evidence type="ECO:0000313" key="7">
    <source>
        <dbReference type="EMBL" id="GAP66626.1"/>
    </source>
</evidence>
<evidence type="ECO:0000256" key="3">
    <source>
        <dbReference type="ARBA" id="ARBA00023002"/>
    </source>
</evidence>
<dbReference type="PROSITE" id="PS50005">
    <property type="entry name" value="TPR"/>
    <property type="match status" value="1"/>
</dbReference>
<feature type="repeat" description="TPR" evidence="4">
    <location>
        <begin position="45"/>
        <end position="78"/>
    </location>
</feature>
<reference evidence="6" key="1">
    <citation type="submission" date="2015-03" db="EMBL/GenBank/DDBJ databases">
        <title>Draft genome sequence of Mizugakiibacter sediminis skMP5.</title>
        <authorList>
            <person name="Watanabe T."/>
            <person name="Kojima H."/>
            <person name="Fukui M."/>
        </authorList>
    </citation>
    <scope>NUCLEOTIDE SEQUENCE</scope>
    <source>
        <strain evidence="6">SkMP5</strain>
    </source>
</reference>
<dbReference type="GO" id="GO:0051213">
    <property type="term" value="F:dioxygenase activity"/>
    <property type="evidence" value="ECO:0007669"/>
    <property type="project" value="UniProtKB-KW"/>
</dbReference>
<keyword evidence="8" id="KW-1185">Reference proteome</keyword>
<dbReference type="SMART" id="SM00028">
    <property type="entry name" value="TPR"/>
    <property type="match status" value="4"/>
</dbReference>
<dbReference type="RefSeq" id="WP_062537219.1">
    <property type="nucleotide sequence ID" value="NZ_DF970221.1"/>
</dbReference>
<evidence type="ECO:0000256" key="2">
    <source>
        <dbReference type="ARBA" id="ARBA00022964"/>
    </source>
</evidence>